<reference evidence="1" key="1">
    <citation type="journal article" date="2019" name="bioRxiv">
        <title>The Genome of the Zebra Mussel, Dreissena polymorpha: A Resource for Invasive Species Research.</title>
        <authorList>
            <person name="McCartney M.A."/>
            <person name="Auch B."/>
            <person name="Kono T."/>
            <person name="Mallez S."/>
            <person name="Zhang Y."/>
            <person name="Obille A."/>
            <person name="Becker A."/>
            <person name="Abrahante J.E."/>
            <person name="Garbe J."/>
            <person name="Badalamenti J.P."/>
            <person name="Herman A."/>
            <person name="Mangelson H."/>
            <person name="Liachko I."/>
            <person name="Sullivan S."/>
            <person name="Sone E.D."/>
            <person name="Koren S."/>
            <person name="Silverstein K.A.T."/>
            <person name="Beckman K.B."/>
            <person name="Gohl D.M."/>
        </authorList>
    </citation>
    <scope>NUCLEOTIDE SEQUENCE</scope>
    <source>
        <strain evidence="1">Duluth1</strain>
        <tissue evidence="1">Whole animal</tissue>
    </source>
</reference>
<reference evidence="1" key="2">
    <citation type="submission" date="2020-11" db="EMBL/GenBank/DDBJ databases">
        <authorList>
            <person name="McCartney M.A."/>
            <person name="Auch B."/>
            <person name="Kono T."/>
            <person name="Mallez S."/>
            <person name="Becker A."/>
            <person name="Gohl D.M."/>
            <person name="Silverstein K.A.T."/>
            <person name="Koren S."/>
            <person name="Bechman K.B."/>
            <person name="Herman A."/>
            <person name="Abrahante J.E."/>
            <person name="Garbe J."/>
        </authorList>
    </citation>
    <scope>NUCLEOTIDE SEQUENCE</scope>
    <source>
        <strain evidence="1">Duluth1</strain>
        <tissue evidence="1">Whole animal</tissue>
    </source>
</reference>
<dbReference type="EMBL" id="JAIWYP010000005">
    <property type="protein sequence ID" value="KAH3817593.1"/>
    <property type="molecule type" value="Genomic_DNA"/>
</dbReference>
<keyword evidence="2" id="KW-1185">Reference proteome</keyword>
<gene>
    <name evidence="1" type="ORF">DPMN_119132</name>
</gene>
<dbReference type="AlphaFoldDB" id="A0A9D4JQZ1"/>
<evidence type="ECO:0000313" key="2">
    <source>
        <dbReference type="Proteomes" id="UP000828390"/>
    </source>
</evidence>
<comment type="caution">
    <text evidence="1">The sequence shown here is derived from an EMBL/GenBank/DDBJ whole genome shotgun (WGS) entry which is preliminary data.</text>
</comment>
<sequence length="70" mass="7135">MLRDPTTITASATSLPDVRNSVLTELSFVRDGIPTSEVNTGAVPRLLVGGGGILKDLLGNQGAARARGGC</sequence>
<accession>A0A9D4JQZ1</accession>
<proteinExistence type="predicted"/>
<protein>
    <submittedName>
        <fullName evidence="1">Uncharacterized protein</fullName>
    </submittedName>
</protein>
<name>A0A9D4JQZ1_DREPO</name>
<dbReference type="Proteomes" id="UP000828390">
    <property type="component" value="Unassembled WGS sequence"/>
</dbReference>
<organism evidence="1 2">
    <name type="scientific">Dreissena polymorpha</name>
    <name type="common">Zebra mussel</name>
    <name type="synonym">Mytilus polymorpha</name>
    <dbReference type="NCBI Taxonomy" id="45954"/>
    <lineage>
        <taxon>Eukaryota</taxon>
        <taxon>Metazoa</taxon>
        <taxon>Spiralia</taxon>
        <taxon>Lophotrochozoa</taxon>
        <taxon>Mollusca</taxon>
        <taxon>Bivalvia</taxon>
        <taxon>Autobranchia</taxon>
        <taxon>Heteroconchia</taxon>
        <taxon>Euheterodonta</taxon>
        <taxon>Imparidentia</taxon>
        <taxon>Neoheterodontei</taxon>
        <taxon>Myida</taxon>
        <taxon>Dreissenoidea</taxon>
        <taxon>Dreissenidae</taxon>
        <taxon>Dreissena</taxon>
    </lineage>
</organism>
<evidence type="ECO:0000313" key="1">
    <source>
        <dbReference type="EMBL" id="KAH3817593.1"/>
    </source>
</evidence>